<evidence type="ECO:0000256" key="1">
    <source>
        <dbReference type="SAM" id="MobiDB-lite"/>
    </source>
</evidence>
<dbReference type="Proteomes" id="UP000036681">
    <property type="component" value="Unplaced"/>
</dbReference>
<feature type="compositionally biased region" description="Polar residues" evidence="1">
    <location>
        <begin position="49"/>
        <end position="58"/>
    </location>
</feature>
<dbReference type="AlphaFoldDB" id="A0A0M3HJD0"/>
<name>A0A0M3HJD0_ASCLU</name>
<proteinExistence type="predicted"/>
<accession>A0A0M3HJD0</accession>
<feature type="region of interest" description="Disordered" evidence="1">
    <location>
        <begin position="39"/>
        <end position="58"/>
    </location>
</feature>
<reference evidence="3" key="1">
    <citation type="submission" date="2017-02" db="UniProtKB">
        <authorList>
            <consortium name="WormBaseParasite"/>
        </authorList>
    </citation>
    <scope>IDENTIFICATION</scope>
</reference>
<evidence type="ECO:0000313" key="2">
    <source>
        <dbReference type="Proteomes" id="UP000036681"/>
    </source>
</evidence>
<keyword evidence="2" id="KW-1185">Reference proteome</keyword>
<evidence type="ECO:0000313" key="3">
    <source>
        <dbReference type="WBParaSite" id="ALUE_0000162501-mRNA-1"/>
    </source>
</evidence>
<organism evidence="2 3">
    <name type="scientific">Ascaris lumbricoides</name>
    <name type="common">Giant roundworm</name>
    <dbReference type="NCBI Taxonomy" id="6252"/>
    <lineage>
        <taxon>Eukaryota</taxon>
        <taxon>Metazoa</taxon>
        <taxon>Ecdysozoa</taxon>
        <taxon>Nematoda</taxon>
        <taxon>Chromadorea</taxon>
        <taxon>Rhabditida</taxon>
        <taxon>Spirurina</taxon>
        <taxon>Ascaridomorpha</taxon>
        <taxon>Ascaridoidea</taxon>
        <taxon>Ascarididae</taxon>
        <taxon>Ascaris</taxon>
    </lineage>
</organism>
<sequence>MASIGSDYALGPVRSGIWVEIGLKPSPHEHELKVASSSLGRVERRRPTCTRSEFNPDL</sequence>
<dbReference type="WBParaSite" id="ALUE_0000162501-mRNA-1">
    <property type="protein sequence ID" value="ALUE_0000162501-mRNA-1"/>
    <property type="gene ID" value="ALUE_0000162501"/>
</dbReference>
<protein>
    <submittedName>
        <fullName evidence="3">Uncharacterized protein</fullName>
    </submittedName>
</protein>